<dbReference type="Pfam" id="PF00024">
    <property type="entry name" value="PAN_1"/>
    <property type="match status" value="1"/>
</dbReference>
<organism evidence="2 3">
    <name type="scientific">Okeania hirsuta</name>
    <dbReference type="NCBI Taxonomy" id="1458930"/>
    <lineage>
        <taxon>Bacteria</taxon>
        <taxon>Bacillati</taxon>
        <taxon>Cyanobacteriota</taxon>
        <taxon>Cyanophyceae</taxon>
        <taxon>Oscillatoriophycideae</taxon>
        <taxon>Oscillatoriales</taxon>
        <taxon>Microcoleaceae</taxon>
        <taxon>Okeania</taxon>
    </lineage>
</organism>
<keyword evidence="3" id="KW-1185">Reference proteome</keyword>
<sequence length="107" mass="11629">MERLWKIIAGIMLVALVFFGTMLANVTSALADDMGPLSPDVFIRGRGLAVTDVSGPEECSNLCENDSECIAVNWFRPTSTCTELMAYFSAEVNPDYISALKPQGYGN</sequence>
<dbReference type="AlphaFoldDB" id="A0A3N6PYR2"/>
<dbReference type="Proteomes" id="UP000269154">
    <property type="component" value="Unassembled WGS sequence"/>
</dbReference>
<comment type="caution">
    <text evidence="2">The sequence shown here is derived from an EMBL/GenBank/DDBJ whole genome shotgun (WGS) entry which is preliminary data.</text>
</comment>
<evidence type="ECO:0000313" key="2">
    <source>
        <dbReference type="EMBL" id="RQH55354.1"/>
    </source>
</evidence>
<feature type="domain" description="Apple" evidence="1">
    <location>
        <begin position="39"/>
        <end position="82"/>
    </location>
</feature>
<dbReference type="EMBL" id="RCBY01000008">
    <property type="protein sequence ID" value="RQH55354.1"/>
    <property type="molecule type" value="Genomic_DNA"/>
</dbReference>
<evidence type="ECO:0000259" key="1">
    <source>
        <dbReference type="Pfam" id="PF00024"/>
    </source>
</evidence>
<dbReference type="InterPro" id="IPR003609">
    <property type="entry name" value="Pan_app"/>
</dbReference>
<proteinExistence type="predicted"/>
<protein>
    <recommendedName>
        <fullName evidence="1">Apple domain-containing protein</fullName>
    </recommendedName>
</protein>
<gene>
    <name evidence="2" type="ORF">D5R40_02690</name>
</gene>
<accession>A0A3N6PYR2</accession>
<evidence type="ECO:0000313" key="3">
    <source>
        <dbReference type="Proteomes" id="UP000269154"/>
    </source>
</evidence>
<reference evidence="2 3" key="1">
    <citation type="journal article" date="2018" name="ACS Chem. Biol.">
        <title>Ketoreductase domain dysfunction expands chemodiversity: malyngamide biosynthesis in the cyanobacterium Okeania hirsuta.</title>
        <authorList>
            <person name="Moss N.A."/>
            <person name="Leao T."/>
            <person name="Rankin M."/>
            <person name="McCullough T.M."/>
            <person name="Qu P."/>
            <person name="Korobeynikov A."/>
            <person name="Smith J.L."/>
            <person name="Gerwick L."/>
            <person name="Gerwick W.H."/>
        </authorList>
    </citation>
    <scope>NUCLEOTIDE SEQUENCE [LARGE SCALE GENOMIC DNA]</scope>
    <source>
        <strain evidence="2 3">PAB10Feb10-1</strain>
    </source>
</reference>
<dbReference type="Gene3D" id="3.50.4.10">
    <property type="entry name" value="Hepatocyte Growth Factor"/>
    <property type="match status" value="1"/>
</dbReference>
<dbReference type="RefSeq" id="WP_124144045.1">
    <property type="nucleotide sequence ID" value="NZ_CAWOKI010000383.1"/>
</dbReference>
<name>A0A3N6PYR2_9CYAN</name>